<evidence type="ECO:0000313" key="1">
    <source>
        <dbReference type="EMBL" id="KAK6625443.1"/>
    </source>
</evidence>
<feature type="non-terminal residue" evidence="1">
    <location>
        <position position="1"/>
    </location>
</feature>
<name>A0AAN8NRT0_POLSC</name>
<sequence length="72" mass="8283">QSYWAISKWNSLQSVEQVLARMLKFDFTPQFVLENEGNSLLCSERQLIRIAHLVMIGMMDRGSSEGRVPPLE</sequence>
<evidence type="ECO:0000313" key="2">
    <source>
        <dbReference type="Proteomes" id="UP001372834"/>
    </source>
</evidence>
<reference evidence="1 2" key="1">
    <citation type="submission" date="2023-10" db="EMBL/GenBank/DDBJ databases">
        <title>Genomes of two closely related lineages of the louse Polyplax serrata with different host specificities.</title>
        <authorList>
            <person name="Martinu J."/>
            <person name="Tarabai H."/>
            <person name="Stefka J."/>
            <person name="Hypsa V."/>
        </authorList>
    </citation>
    <scope>NUCLEOTIDE SEQUENCE [LARGE SCALE GENOMIC DNA]</scope>
    <source>
        <strain evidence="1">HR10_N</strain>
    </source>
</reference>
<dbReference type="EMBL" id="JAWJWE010000037">
    <property type="protein sequence ID" value="KAK6625443.1"/>
    <property type="molecule type" value="Genomic_DNA"/>
</dbReference>
<gene>
    <name evidence="1" type="ORF">RUM43_005741</name>
</gene>
<comment type="caution">
    <text evidence="1">The sequence shown here is derived from an EMBL/GenBank/DDBJ whole genome shotgun (WGS) entry which is preliminary data.</text>
</comment>
<feature type="non-terminal residue" evidence="1">
    <location>
        <position position="72"/>
    </location>
</feature>
<organism evidence="1 2">
    <name type="scientific">Polyplax serrata</name>
    <name type="common">Common mouse louse</name>
    <dbReference type="NCBI Taxonomy" id="468196"/>
    <lineage>
        <taxon>Eukaryota</taxon>
        <taxon>Metazoa</taxon>
        <taxon>Ecdysozoa</taxon>
        <taxon>Arthropoda</taxon>
        <taxon>Hexapoda</taxon>
        <taxon>Insecta</taxon>
        <taxon>Pterygota</taxon>
        <taxon>Neoptera</taxon>
        <taxon>Paraneoptera</taxon>
        <taxon>Psocodea</taxon>
        <taxon>Troctomorpha</taxon>
        <taxon>Phthiraptera</taxon>
        <taxon>Anoplura</taxon>
        <taxon>Polyplacidae</taxon>
        <taxon>Polyplax</taxon>
    </lineage>
</organism>
<protein>
    <submittedName>
        <fullName evidence="1">Uncharacterized protein</fullName>
    </submittedName>
</protein>
<dbReference type="AlphaFoldDB" id="A0AAN8NRT0"/>
<dbReference type="Proteomes" id="UP001372834">
    <property type="component" value="Unassembled WGS sequence"/>
</dbReference>
<proteinExistence type="predicted"/>
<accession>A0AAN8NRT0</accession>